<dbReference type="PANTHER" id="PTHR10887:SF445">
    <property type="entry name" value="NFX1-TYPE ZINC FINGER-CONTAINING PROTEIN 1"/>
    <property type="match status" value="1"/>
</dbReference>
<dbReference type="InterPro" id="IPR000967">
    <property type="entry name" value="Znf_NFX1"/>
</dbReference>
<gene>
    <name evidence="13" type="ORF">FPOA_02297</name>
</gene>
<dbReference type="GO" id="GO:0008270">
    <property type="term" value="F:zinc ion binding"/>
    <property type="evidence" value="ECO:0007669"/>
    <property type="project" value="UniProtKB-KW"/>
</dbReference>
<dbReference type="InterPro" id="IPR036855">
    <property type="entry name" value="Znf_CCCH_sf"/>
</dbReference>
<dbReference type="SMART" id="SM00438">
    <property type="entry name" value="ZnF_NFX"/>
    <property type="match status" value="4"/>
</dbReference>
<evidence type="ECO:0000259" key="12">
    <source>
        <dbReference type="PROSITE" id="PS51981"/>
    </source>
</evidence>
<comment type="caution">
    <text evidence="13">The sequence shown here is derived from an EMBL/GenBank/DDBJ whole genome shotgun (WGS) entry which is preliminary data.</text>
</comment>
<keyword evidence="8" id="KW-0391">Immunity</keyword>
<dbReference type="FunFam" id="3.40.50.300:FF:001660">
    <property type="entry name" value="NF-X1 finger and helicase protein, putative"/>
    <property type="match status" value="1"/>
</dbReference>
<dbReference type="Pfam" id="PF13087">
    <property type="entry name" value="AAA_12"/>
    <property type="match status" value="1"/>
</dbReference>
<dbReference type="InterPro" id="IPR046439">
    <property type="entry name" value="ZF_RZ_dom"/>
</dbReference>
<dbReference type="SUPFAM" id="SSF90229">
    <property type="entry name" value="CCCH zinc finger"/>
    <property type="match status" value="1"/>
</dbReference>
<keyword evidence="14" id="KW-1185">Reference proteome</keyword>
<dbReference type="CDD" id="cd06008">
    <property type="entry name" value="NF-X1-zinc-finger"/>
    <property type="match status" value="1"/>
</dbReference>
<keyword evidence="7 9" id="KW-0862">Zinc</keyword>
<comment type="subcellular location">
    <subcellularLocation>
        <location evidence="1">Cytoplasm</location>
    </subcellularLocation>
</comment>
<dbReference type="InterPro" id="IPR041679">
    <property type="entry name" value="DNA2/NAM7-like_C"/>
</dbReference>
<dbReference type="InterPro" id="IPR041367">
    <property type="entry name" value="Znf-CCCH_4"/>
</dbReference>
<name>A0A1B8B6J9_FUSPO</name>
<evidence type="ECO:0000256" key="6">
    <source>
        <dbReference type="ARBA" id="ARBA00022806"/>
    </source>
</evidence>
<feature type="region of interest" description="Disordered" evidence="10">
    <location>
        <begin position="41"/>
        <end position="64"/>
    </location>
</feature>
<feature type="domain" description="C3H1-type" evidence="11">
    <location>
        <begin position="15"/>
        <end position="42"/>
    </location>
</feature>
<evidence type="ECO:0000259" key="11">
    <source>
        <dbReference type="PROSITE" id="PS50103"/>
    </source>
</evidence>
<dbReference type="Proteomes" id="UP000091967">
    <property type="component" value="Unassembled WGS sequence"/>
</dbReference>
<dbReference type="InterPro" id="IPR045055">
    <property type="entry name" value="DNA2/NAM7-like"/>
</dbReference>
<dbReference type="Pfam" id="PF20173">
    <property type="entry name" value="ZnF_RZ-type"/>
    <property type="match status" value="1"/>
</dbReference>
<evidence type="ECO:0000313" key="14">
    <source>
        <dbReference type="Proteomes" id="UP000091967"/>
    </source>
</evidence>
<dbReference type="PANTHER" id="PTHR10887">
    <property type="entry name" value="DNA2/NAM7 HELICASE FAMILY"/>
    <property type="match status" value="1"/>
</dbReference>
<evidence type="ECO:0000313" key="13">
    <source>
        <dbReference type="EMBL" id="OBS28358.1"/>
    </source>
</evidence>
<dbReference type="OMA" id="PVCQVPI"/>
<dbReference type="SUPFAM" id="SSF52540">
    <property type="entry name" value="P-loop containing nucleoside triphosphate hydrolases"/>
    <property type="match status" value="1"/>
</dbReference>
<keyword evidence="5 9" id="KW-0863">Zinc-finger</keyword>
<keyword evidence="3 9" id="KW-0479">Metal-binding</keyword>
<evidence type="ECO:0000256" key="3">
    <source>
        <dbReference type="ARBA" id="ARBA00022723"/>
    </source>
</evidence>
<dbReference type="InterPro" id="IPR027417">
    <property type="entry name" value="P-loop_NTPase"/>
</dbReference>
<feature type="region of interest" description="Disordered" evidence="10">
    <location>
        <begin position="471"/>
        <end position="494"/>
    </location>
</feature>
<dbReference type="GO" id="GO:0004386">
    <property type="term" value="F:helicase activity"/>
    <property type="evidence" value="ECO:0007669"/>
    <property type="project" value="InterPro"/>
</dbReference>
<feature type="zinc finger region" description="C3H1-type" evidence="9">
    <location>
        <begin position="15"/>
        <end position="42"/>
    </location>
</feature>
<dbReference type="GO" id="GO:0002376">
    <property type="term" value="P:immune system process"/>
    <property type="evidence" value="ECO:0007669"/>
    <property type="project" value="UniProtKB-KW"/>
</dbReference>
<dbReference type="PROSITE" id="PS50103">
    <property type="entry name" value="ZF_C3H1"/>
    <property type="match status" value="1"/>
</dbReference>
<dbReference type="Gene3D" id="3.40.50.300">
    <property type="entry name" value="P-loop containing nucleotide triphosphate hydrolases"/>
    <property type="match status" value="2"/>
</dbReference>
<dbReference type="Pfam" id="PF18044">
    <property type="entry name" value="zf-CCCH_4"/>
    <property type="match status" value="1"/>
</dbReference>
<dbReference type="InterPro" id="IPR047187">
    <property type="entry name" value="SF1_C_Upf1"/>
</dbReference>
<sequence length="1965" mass="220164">MAENRRNGRKGFTSNPQPRVCPHFLRNKCTYGQDCRFLHDTSSTQRSSRPDHPSTPNAPRDGKLQQWKRLIKLGDSGSSSPELTKAVVAQFFQLGLDLLGGDIGAAQEAIKLFAKDSGLMFIKALTERHITQPGNTSKLDLWESEIEPLFSLITHPRVVDSAVLEQQVAELFNFLLGVQGRRMSTLFNFILQLIAELAHPTQSTLQLGILELSLDVLSKIIDCNTNNIVNPECGRLVSTFAKVLHRHSNSKDNFSFIQASKYVEYMQQRLDTGKDIPDMTFNTHIPVSRETFVLKRNGPGTLSADGRRHDNDHTDIRKIQIMPTFDEIVSPRAEYLPTKYPSQWHIEGIRGRLDREFRLVREDTVGQLRDVVRDMLEAARDPKKDPLRKSKTMRTYTYERPMPIHVNWHRIGGLEMVVCCKQPPAVGKLNAKQRREWWGHSKRLQAGALVCLFDLNGTVLFCVVSETTMRSKDDKKERKSQKKAEDPEPDEEVRTLSDDEAVLFVNLRLVDPTGTDISHAMRWYNDTQSSHRRYLVEFPGVLLDSFKHTLSALQKMHEKPDIPFKNLLAPKNDSDSNVDIGLPQYARAPGFAFNLGCLTTDKSALAMNPRSPLTPEALALKTSLDPTQSAALLNTLTRELSLVQGPPGTGKSYTGEKIIKVLLGSRKKAKLGPILCVCYTNHALDQLLEHLLDDGIKSIIRMGSRSKSERLENLNLRTIAKEVLLTKSEKCDLWEADQSIHQIVEEGKGLLQELALCQSWTSIKAFLSSEYPNQCAEIFGQDRDGWETVIHQPEMVIRRWLQGGNHVTGSRPRRLRQLKIAPLQTLTREERAILHRHWVESIRDPITTKLARLDQEYKNSVRHRDEIRGDIDLRCLNEADIVGVTTTGLARNLTLLRKLRCKVMLCEEAGEVLEAHILTALLPSIEHAILIGDHLQLRPQIQNYDLQSTNPRGKQFSLDVSLFERLVEPSIDTAAKIPYSVLETQRRMHPSIAELVRSTLYPSLKDSTNVEEYPQVVGMRRRLFWFNHDQPETANDNNDSINTSRSNSFEVDMTVSLVSHLSQQGKYGAGDIAVITPYLGQLQLLRRKMESMFEICVNDRDADELEAVEGEGVDAGVPIIGPLRKTTLLKTVRVATVDNFQGEEAKVIVISMVRNNPQKECGFLKTSNRINVLLSRAQHGMYIIGNSNSYEKVPMWADVLEILAIGQNIGPKLELQCPRHPEIAMLVSHPEHFSQMSPEGGCRLVCDKRLTCGHPCKRKCHSDTLHRAVKCLEACPRLKQGCNHACPLKCGEPCQKKCLVRLEIDVLLPCGHHLSSPKCWEAQHPNSVRCVKMVTKKVPGCGHEVYVKCCEDVTTDDFKCLSPCGSHRTCGHTCKTRCFQCNTRKGGKIIQQNHGICTQRCGRNYSTCQHSCAQSCHGEASCQLCRERCEVRCVHSRCDKPCSEPCAPCAQAKCASRCVHSQCTAPCAAPCNWVPCSLRCDKFLGCGHQCPSLCGEVCPPSKFCQVCATDDIKSICVDFIMMTEYRDIDLDKEPCVFPNCGHFLAVSSMDGQMEMAAHYTLDADGLPIKILQSSEPFSLDGQDIKSCATCRGSLRSVSRYGRIVRRAMLDEATKKFISWSNDEYRSVASGLAAEQERLATSKPPAILGRKPGTNAHLTVTGSRQRQLQVLAEFVHTRYDSILKFRKTVVLYAAKVRREEQPFQRVANLVRHSNLHRGGQSEFRYDQAVIQAKGTLLSAALLLKCDILILSDFFGLVVGADSRFPASAVQLDFSCFMNDCDTLIQDAQTALYPREETQGHIFYAQLCAFSRHCASAPSPSTQHDAQASVPVSTAEPDLLDQLRDRGLDHISKARALLEKNKSCAFLKNEIDAAEESLNGGVYRPVTAEELRQVYAASMGELRGTGHWYTCRNGHPFTINNCGMAMQEATCPECGAPIGGRNHVSVEGVRHATEIEDLAREMGGVRL</sequence>
<keyword evidence="6" id="KW-0347">Helicase</keyword>
<keyword evidence="6" id="KW-0067">ATP-binding</keyword>
<accession>A0A1B8B6J9</accession>
<keyword evidence="6" id="KW-0547">Nucleotide-binding</keyword>
<dbReference type="CDD" id="cd18808">
    <property type="entry name" value="SF1_C_Upf1"/>
    <property type="match status" value="1"/>
</dbReference>
<feature type="domain" description="RZ-type" evidence="12">
    <location>
        <begin position="1884"/>
        <end position="1959"/>
    </location>
</feature>
<evidence type="ECO:0000256" key="10">
    <source>
        <dbReference type="SAM" id="MobiDB-lite"/>
    </source>
</evidence>
<evidence type="ECO:0000256" key="7">
    <source>
        <dbReference type="ARBA" id="ARBA00022833"/>
    </source>
</evidence>
<reference evidence="13 14" key="1">
    <citation type="submission" date="2016-06" db="EMBL/GenBank/DDBJ databases">
        <title>Living apart together: crosstalk between the core and supernumerary genomes in a fungal plant pathogen.</title>
        <authorList>
            <person name="Vanheule A."/>
            <person name="Audenaert K."/>
            <person name="Warris S."/>
            <person name="Van De Geest H."/>
            <person name="Schijlen E."/>
            <person name="Hofte M."/>
            <person name="De Saeger S."/>
            <person name="Haesaert G."/>
            <person name="Waalwijk C."/>
            <person name="Van Der Lee T."/>
        </authorList>
    </citation>
    <scope>NUCLEOTIDE SEQUENCE [LARGE SCALE GENOMIC DNA]</scope>
    <source>
        <strain evidence="13 14">2516</strain>
    </source>
</reference>
<dbReference type="GO" id="GO:0005737">
    <property type="term" value="C:cytoplasm"/>
    <property type="evidence" value="ECO:0007669"/>
    <property type="project" value="UniProtKB-SubCell"/>
</dbReference>
<dbReference type="EMBL" id="LYXU01000001">
    <property type="protein sequence ID" value="OBS28358.1"/>
    <property type="molecule type" value="Genomic_DNA"/>
</dbReference>
<protein>
    <submittedName>
        <fullName evidence="13">Uncharacterized protein</fullName>
    </submittedName>
</protein>
<keyword evidence="4" id="KW-0677">Repeat</keyword>
<evidence type="ECO:0000256" key="5">
    <source>
        <dbReference type="ARBA" id="ARBA00022771"/>
    </source>
</evidence>
<evidence type="ECO:0000256" key="9">
    <source>
        <dbReference type="PROSITE-ProRule" id="PRU00723"/>
    </source>
</evidence>
<dbReference type="CDD" id="cd17936">
    <property type="entry name" value="EEXXEc_NFX1"/>
    <property type="match status" value="1"/>
</dbReference>
<dbReference type="Pfam" id="PF13086">
    <property type="entry name" value="AAA_11"/>
    <property type="match status" value="1"/>
</dbReference>
<evidence type="ECO:0000256" key="4">
    <source>
        <dbReference type="ARBA" id="ARBA00022737"/>
    </source>
</evidence>
<keyword evidence="6" id="KW-0378">Hydrolase</keyword>
<dbReference type="InterPro" id="IPR000571">
    <property type="entry name" value="Znf_CCCH"/>
</dbReference>
<dbReference type="SMART" id="SM00356">
    <property type="entry name" value="ZnF_C3H1"/>
    <property type="match status" value="1"/>
</dbReference>
<dbReference type="GO" id="GO:0031380">
    <property type="term" value="C:nuclear RNA-directed RNA polymerase complex"/>
    <property type="evidence" value="ECO:0007669"/>
    <property type="project" value="TreeGrafter"/>
</dbReference>
<organism evidence="13 14">
    <name type="scientific">Fusarium poae</name>
    <dbReference type="NCBI Taxonomy" id="36050"/>
    <lineage>
        <taxon>Eukaryota</taxon>
        <taxon>Fungi</taxon>
        <taxon>Dikarya</taxon>
        <taxon>Ascomycota</taxon>
        <taxon>Pezizomycotina</taxon>
        <taxon>Sordariomycetes</taxon>
        <taxon>Hypocreomycetidae</taxon>
        <taxon>Hypocreales</taxon>
        <taxon>Nectriaceae</taxon>
        <taxon>Fusarium</taxon>
    </lineage>
</organism>
<dbReference type="GO" id="GO:0031048">
    <property type="term" value="P:regulatory ncRNA-mediated heterochromatin formation"/>
    <property type="evidence" value="ECO:0007669"/>
    <property type="project" value="TreeGrafter"/>
</dbReference>
<evidence type="ECO:0000256" key="8">
    <source>
        <dbReference type="ARBA" id="ARBA00022859"/>
    </source>
</evidence>
<evidence type="ECO:0000256" key="1">
    <source>
        <dbReference type="ARBA" id="ARBA00004496"/>
    </source>
</evidence>
<dbReference type="STRING" id="36050.A0A1B8B6J9"/>
<dbReference type="PROSITE" id="PS51981">
    <property type="entry name" value="ZF_RZ"/>
    <property type="match status" value="1"/>
</dbReference>
<dbReference type="InterPro" id="IPR041677">
    <property type="entry name" value="DNA2/NAM7_AAA_11"/>
</dbReference>
<keyword evidence="2" id="KW-0963">Cytoplasm</keyword>
<evidence type="ECO:0000256" key="2">
    <source>
        <dbReference type="ARBA" id="ARBA00022490"/>
    </source>
</evidence>
<proteinExistence type="predicted"/>